<evidence type="ECO:0000259" key="1">
    <source>
        <dbReference type="Pfam" id="PF08531"/>
    </source>
</evidence>
<reference evidence="4 5" key="1">
    <citation type="submission" date="2020-11" db="EMBL/GenBank/DDBJ databases">
        <title>Pedobacter endophytica, an endophytic bacteria isolated form Carex pumila.</title>
        <authorList>
            <person name="Peng Y."/>
            <person name="Jiang L."/>
            <person name="Lee J."/>
        </authorList>
    </citation>
    <scope>NUCLEOTIDE SEQUENCE [LARGE SCALE GENOMIC DNA]</scope>
    <source>
        <strain evidence="4 5">JBR3-12</strain>
    </source>
</reference>
<dbReference type="AlphaFoldDB" id="A0A7U3Q512"/>
<gene>
    <name evidence="4" type="ORF">IZT61_16780</name>
</gene>
<dbReference type="InterPro" id="IPR035398">
    <property type="entry name" value="Bac_rhamnosid_C"/>
</dbReference>
<evidence type="ECO:0000313" key="4">
    <source>
        <dbReference type="EMBL" id="QPH38710.1"/>
    </source>
</evidence>
<dbReference type="Gene3D" id="2.60.120.260">
    <property type="entry name" value="Galactose-binding domain-like"/>
    <property type="match status" value="1"/>
</dbReference>
<dbReference type="InterPro" id="IPR008928">
    <property type="entry name" value="6-hairpin_glycosidase_sf"/>
</dbReference>
<evidence type="ECO:0000259" key="2">
    <source>
        <dbReference type="Pfam" id="PF17389"/>
    </source>
</evidence>
<dbReference type="Pfam" id="PF08531">
    <property type="entry name" value="Bac_rhamnosid_N"/>
    <property type="match status" value="1"/>
</dbReference>
<dbReference type="InterPro" id="IPR013737">
    <property type="entry name" value="Bac_rhamnosid_N"/>
</dbReference>
<dbReference type="KEGG" id="pex:IZT61_16780"/>
<dbReference type="InterPro" id="IPR035396">
    <property type="entry name" value="Bac_rhamnosid6H"/>
</dbReference>
<dbReference type="SUPFAM" id="SSF48208">
    <property type="entry name" value="Six-hairpin glycosidases"/>
    <property type="match status" value="1"/>
</dbReference>
<keyword evidence="5" id="KW-1185">Reference proteome</keyword>
<name>A0A7U3Q512_9SPHI</name>
<feature type="domain" description="Alpha-L-rhamnosidase six-hairpin glycosidase" evidence="2">
    <location>
        <begin position="379"/>
        <end position="708"/>
    </location>
</feature>
<dbReference type="PANTHER" id="PTHR34987">
    <property type="entry name" value="C, PUTATIVE (AFU_ORTHOLOGUE AFUA_3G02880)-RELATED"/>
    <property type="match status" value="1"/>
</dbReference>
<dbReference type="EMBL" id="CP064939">
    <property type="protein sequence ID" value="QPH38710.1"/>
    <property type="molecule type" value="Genomic_DNA"/>
</dbReference>
<dbReference type="GO" id="GO:0005975">
    <property type="term" value="P:carbohydrate metabolic process"/>
    <property type="evidence" value="ECO:0007669"/>
    <property type="project" value="InterPro"/>
</dbReference>
<dbReference type="Gene3D" id="1.50.10.10">
    <property type="match status" value="1"/>
</dbReference>
<dbReference type="Gene3D" id="2.60.420.10">
    <property type="entry name" value="Maltose phosphorylase, domain 3"/>
    <property type="match status" value="1"/>
</dbReference>
<dbReference type="PANTHER" id="PTHR34987:SF2">
    <property type="entry name" value="B, PUTATIVE (AFU_ORTHOLOGUE AFUA_7G05040)-RELATED"/>
    <property type="match status" value="1"/>
</dbReference>
<proteinExistence type="predicted"/>
<dbReference type="SUPFAM" id="SSF49785">
    <property type="entry name" value="Galactose-binding domain-like"/>
    <property type="match status" value="1"/>
</dbReference>
<dbReference type="InterPro" id="IPR012341">
    <property type="entry name" value="6hp_glycosidase-like_sf"/>
</dbReference>
<evidence type="ECO:0000313" key="5">
    <source>
        <dbReference type="Proteomes" id="UP000594759"/>
    </source>
</evidence>
<organism evidence="4 5">
    <name type="scientific">Pedobacter endophyticus</name>
    <dbReference type="NCBI Taxonomy" id="2789740"/>
    <lineage>
        <taxon>Bacteria</taxon>
        <taxon>Pseudomonadati</taxon>
        <taxon>Bacteroidota</taxon>
        <taxon>Sphingobacteriia</taxon>
        <taxon>Sphingobacteriales</taxon>
        <taxon>Sphingobacteriaceae</taxon>
        <taxon>Pedobacter</taxon>
    </lineage>
</organism>
<sequence>MKPIPTYIIFFCLIIQAMCTKADPLNPKLMRESWPARWISFPEEGDNPNGLYHFRKEISMKSIPRQLWIHVSADSRYRLYINGKWISHGPAAGELRHWQFETINIAPFLNPGKNVIAAEVWNFGTQRPMAHHSYKTGLIIQEDAQDNLYGFTSDTSWKVCKNSGYSIMPKWSRGTDIGAAEMVDFEKYPSGWNSAEPDHELRWEKARQGERGETKWSVFNRPGRLLVPREIPAMRMEPIRFSSVRKSSGVEVSENHLQKKKTLRIPANTNVEWIIDQKELTNAYPVLEITSGKGSLINIGYAEALYDSSNKKGNRNDIEGKMFRGFQDGLKASGKAEAYMPLWFRTFRYIKLTIQTADQPLEISDFHAIKTEYPFDYNAKFKSEDKFLDSLLEVGWRTAKLCAVETYMDCPYYERLQYVGDTRIQGLVSLYNSGDDRLLRQAIKQFDQSRMSEGLTLSRFPTNYDQQIPPFSLWWIGMVNDYWMYRGDKKFVGGMMPGVRQVLSFFEQYQLEDGSLGAMPYWNFTDWSNHKGWVFGVPPNGQKGNSSLLDFQFLWALQIASGLESSLGRPELSQKYLNQAAKLSLTIKNKYWVASRGLFADEDTKGLFSQHANVLAILTHVVEGNQAKDLMEKILADDSIAQTTIYFRYYQMLALKEVGLADRYLDQLGVWKAHLNSGLTTWAEISDTQTTRSDCHAWGASPNIELYRIVLGIESDAPGFSRVRINPALGKLKHAEGSIPHPNGDLTVSYRKVGQRWNITVRLPEKVSGTFIWQGKTFELKPGQLNRLSM</sequence>
<feature type="domain" description="Alpha-L-rhamnosidase C-terminal" evidence="3">
    <location>
        <begin position="712"/>
        <end position="770"/>
    </location>
</feature>
<protein>
    <submittedName>
        <fullName evidence="4">Alpha-L-rhamnosidase N-terminal domain-containing protein</fullName>
    </submittedName>
</protein>
<dbReference type="RefSeq" id="WP_196098187.1">
    <property type="nucleotide sequence ID" value="NZ_CP064939.1"/>
</dbReference>
<feature type="domain" description="Bacterial alpha-L-rhamnosidase N-terminal" evidence="1">
    <location>
        <begin position="68"/>
        <end position="230"/>
    </location>
</feature>
<evidence type="ECO:0000259" key="3">
    <source>
        <dbReference type="Pfam" id="PF17390"/>
    </source>
</evidence>
<dbReference type="Proteomes" id="UP000594759">
    <property type="component" value="Chromosome"/>
</dbReference>
<accession>A0A7U3Q512</accession>
<dbReference type="Pfam" id="PF17389">
    <property type="entry name" value="Bac_rhamnosid6H"/>
    <property type="match status" value="1"/>
</dbReference>
<dbReference type="InterPro" id="IPR008979">
    <property type="entry name" value="Galactose-bd-like_sf"/>
</dbReference>
<dbReference type="Pfam" id="PF17390">
    <property type="entry name" value="Bac_rhamnosid_C"/>
    <property type="match status" value="1"/>
</dbReference>